<feature type="region of interest" description="Disordered" evidence="2">
    <location>
        <begin position="167"/>
        <end position="218"/>
    </location>
</feature>
<sequence>MIAKTHRWQRTAIAAAAIALLGLSGTGAYALSLGRLTVQSALGEPLRAEVEVPDITAEEAASLKAAVAQPEAFTAAGLEYSAALTSLQATLQRRADGRAYLRLTSDRTVNDPFVDLILEATWASGRIVRDYTLLLDPPSLKKAAPAPTLAQAPAAAGAPAVAAPAASPAARATSTEPARQAAPVRPAAPAAEAPAPKPASGDEKQITVKPGDTAGKIASANKPAGVSLDQMLVALLRSNPDAFVNDNLNRVRAGAVMTVPSAESATSVSPAEASKIVVAQSKDFNDFRRNLAGNAPQATVSAADRKASGSIEAKVDEKKPASPTPDKLTLSKGGVSSKADEAKIAKEREAKDAAAREAELAKNKKELESLKAAANALPAKPATPQAPAAVTVPVAALPAASEPAKSAPAVAAPASAPAPVAAASAPQTAASEAPVAKAPAPAKAAVPAPAVEEPSLLDTLLEDPLVPAGAVGLLALLGGFAAYRVRQRKKNASQVDSAFLESRLQPDSFFGASGGQRVDTNQNGPVSASSMVYSASQLDAADDVDPVAEADVYLAYGRDLQAEEILKEAVRSNPGRLAIHTKLLEIFAKRRDTRSFESTATQAYKLTGATSPEWTRICEMGQSIDPTNPLYQPGGAPSSMGGAAIAAGPISGFGGSTVAQSAHAELEPDLGGGVDLDLDLDFSLDDEPAASAISDVTGGTITSGTEDTVKMEAPVADNALDMDFDLGEDEPSQPQPSFEPVNQMPEISLSLDDLEVPLDAGSTNPLRFEPTGPAPVEPAPAATANQLADTGLMEFDLSSLSMELDNPAESPASAPDSLSEDPLGTKLALAEEFISIGDEDGARALIEEVMSEATGDMRAKAQKALAQLS</sequence>
<dbReference type="EMBL" id="FN543104">
    <property type="protein sequence ID" value="CBA28675.1"/>
    <property type="molecule type" value="Genomic_DNA"/>
</dbReference>
<dbReference type="InterPro" id="IPR018392">
    <property type="entry name" value="LysM"/>
</dbReference>
<feature type="compositionally biased region" description="Low complexity" evidence="2">
    <location>
        <begin position="167"/>
        <end position="194"/>
    </location>
</feature>
<accession>C9Y9N2</accession>
<dbReference type="InterPro" id="IPR051425">
    <property type="entry name" value="Formin_Homology"/>
</dbReference>
<dbReference type="PANTHER" id="PTHR45725">
    <property type="entry name" value="FORMIN HOMOLOGY 2 FAMILY MEMBER"/>
    <property type="match status" value="1"/>
</dbReference>
<evidence type="ECO:0000313" key="4">
    <source>
        <dbReference type="EMBL" id="CBA28675.1"/>
    </source>
</evidence>
<name>C9Y9N2_CURXX</name>
<evidence type="ECO:0000256" key="1">
    <source>
        <dbReference type="SAM" id="Coils"/>
    </source>
</evidence>
<dbReference type="Gene3D" id="3.10.350.10">
    <property type="entry name" value="LysM domain"/>
    <property type="match status" value="1"/>
</dbReference>
<dbReference type="PANTHER" id="PTHR45725:SF18">
    <property type="entry name" value="ORC1-LIKE AAA ATPASE DOMAIN-CONTAINING PROTEIN"/>
    <property type="match status" value="1"/>
</dbReference>
<reference evidence="4" key="1">
    <citation type="journal article" date="2010" name="Nature">
        <title>The dynamic genome of Hydra.</title>
        <authorList>
            <person name="Chapman J.A."/>
            <person name="Kirkness E.F."/>
            <person name="Simakov O."/>
            <person name="Hampson S.E."/>
            <person name="Mitros T."/>
            <person name="Weinmaier T."/>
            <person name="Rattei T."/>
            <person name="Balasubramanian P.G."/>
            <person name="Borman J."/>
            <person name="Busam D."/>
            <person name="Disbennett K."/>
            <person name="Pfannkoch C."/>
            <person name="Sumin N."/>
            <person name="Sutton G."/>
            <person name="Viswanathan L."/>
            <person name="Walenz B."/>
            <person name="Goodstein D.M."/>
            <person name="Hellsten U."/>
            <person name="Kawashima T."/>
            <person name="Prochnik S.E."/>
            <person name="Putnam N.H."/>
            <person name="Shu S."/>
            <person name="Blumberg B."/>
            <person name="Dana C.E."/>
            <person name="Gee L."/>
            <person name="Kibler D.F."/>
            <person name="Law L."/>
            <person name="Lindgens D."/>
            <person name="Martinez D.E."/>
            <person name="Peng J."/>
            <person name="Wigge P.A."/>
            <person name="Bertulat B."/>
            <person name="Guder C."/>
            <person name="Nakamura Y."/>
            <person name="Ozbek S."/>
            <person name="Watanabe H."/>
            <person name="Khalturin K."/>
            <person name="Hemmrich G."/>
            <person name="Franke A."/>
            <person name="Augustin R."/>
            <person name="Fraune S."/>
            <person name="Hayakawa E."/>
            <person name="Hayakawa S."/>
            <person name="Hirose M."/>
            <person name="Hwang J."/>
            <person name="Ikeo K."/>
            <person name="Nishimiya-Fujisawa C."/>
            <person name="Ogura A."/>
            <person name="Takahashi T."/>
            <person name="Steinmetz P.R."/>
            <person name="Zhang X."/>
            <person name="Aufschnaiter R."/>
            <person name="Eder M.K."/>
            <person name="Gorny A.K."/>
            <person name="Salvenmoser W."/>
            <person name="Heimberg A.M."/>
            <person name="Wheeler B.M."/>
            <person name="Peterson K.J."/>
            <person name="Boettger A."/>
            <person name="Tischler P."/>
            <person name="Wolf A."/>
            <person name="Gojobori T."/>
            <person name="Remington K.A."/>
            <person name="Strausberg R.L."/>
            <person name="Venter J."/>
            <person name="Technau U."/>
            <person name="Hobmayer B."/>
            <person name="Bosch T.C."/>
            <person name="Holstein T.W."/>
            <person name="Fujisawa T."/>
            <person name="Bode H.R."/>
            <person name="David C.N."/>
            <person name="Rokhsar D.S."/>
            <person name="Steele R.E."/>
        </authorList>
    </citation>
    <scope>NUCLEOTIDE SEQUENCE</scope>
</reference>
<feature type="domain" description="LysM" evidence="3">
    <location>
        <begin position="204"/>
        <end position="259"/>
    </location>
</feature>
<feature type="region of interest" description="Disordered" evidence="2">
    <location>
        <begin position="804"/>
        <end position="824"/>
    </location>
</feature>
<feature type="region of interest" description="Disordered" evidence="2">
    <location>
        <begin position="298"/>
        <end position="342"/>
    </location>
</feature>
<dbReference type="PROSITE" id="PS51782">
    <property type="entry name" value="LYSM"/>
    <property type="match status" value="1"/>
</dbReference>
<dbReference type="AlphaFoldDB" id="C9Y9N2"/>
<evidence type="ECO:0000259" key="3">
    <source>
        <dbReference type="PROSITE" id="PS51782"/>
    </source>
</evidence>
<dbReference type="InterPro" id="IPR057840">
    <property type="entry name" value="FimV_N"/>
</dbReference>
<dbReference type="NCBIfam" id="TIGR03504">
    <property type="entry name" value="FimV_Cterm"/>
    <property type="match status" value="1"/>
</dbReference>
<dbReference type="InterPro" id="IPR020011">
    <property type="entry name" value="FimV_C"/>
</dbReference>
<dbReference type="Pfam" id="PF25800">
    <property type="entry name" value="FimV_N"/>
    <property type="match status" value="1"/>
</dbReference>
<dbReference type="Gene3D" id="1.20.58.2200">
    <property type="match status" value="1"/>
</dbReference>
<dbReference type="NCBIfam" id="TIGR03505">
    <property type="entry name" value="FimV_core"/>
    <property type="match status" value="1"/>
</dbReference>
<feature type="compositionally biased region" description="Basic and acidic residues" evidence="2">
    <location>
        <begin position="303"/>
        <end position="320"/>
    </location>
</feature>
<evidence type="ECO:0000256" key="2">
    <source>
        <dbReference type="SAM" id="MobiDB-lite"/>
    </source>
</evidence>
<dbReference type="InterPro" id="IPR038440">
    <property type="entry name" value="FimV_C_sf"/>
</dbReference>
<dbReference type="InterPro" id="IPR020012">
    <property type="entry name" value="LysM_FimV"/>
</dbReference>
<keyword evidence="1" id="KW-0175">Coiled coil</keyword>
<organism evidence="4">
    <name type="scientific">Curvibacter symbiont subsp. Hydra magnipapillata</name>
    <dbReference type="NCBI Taxonomy" id="667019"/>
    <lineage>
        <taxon>Bacteria</taxon>
        <taxon>Pseudomonadati</taxon>
        <taxon>Pseudomonadota</taxon>
        <taxon>Betaproteobacteria</taxon>
        <taxon>Burkholderiales</taxon>
        <taxon>Comamonadaceae</taxon>
        <taxon>Curvibacter</taxon>
    </lineage>
</organism>
<dbReference type="InterPro" id="IPR036779">
    <property type="entry name" value="LysM_dom_sf"/>
</dbReference>
<feature type="coiled-coil region" evidence="1">
    <location>
        <begin position="344"/>
        <end position="373"/>
    </location>
</feature>
<gene>
    <name evidence="4" type="ORF">Csp_A08330</name>
</gene>
<protein>
    <recommendedName>
        <fullName evidence="3">LysM domain-containing protein</fullName>
    </recommendedName>
</protein>
<proteinExistence type="predicted"/>